<feature type="compositionally biased region" description="Low complexity" evidence="1">
    <location>
        <begin position="343"/>
        <end position="352"/>
    </location>
</feature>
<sequence length="646" mass="70257">MDRGRSTSSSGASSVSAPPSSRDERSVSHQSDVPIIMNGGGGCGGAAGRVVHTGFTSSSDGGSSSSRSSSFAGAAYRNATHFVSATAAPQPMTAAAIVHTGFTTSEDSGSVASRSRASSPSLSRPSSTAQLFAGASSQAQQRRNSQLLLDKGRGTPVAAQPDSAEQGQGADRAAPSAWEQAVGFRFASAATTARPLEQPAKADTTPRRKVTPVAPLGNHAFQQRQPQQQPPLGVLSSSSPPRHDLRGAGFVPRDDTVNNNLPLLWESALPPSTLLDLRMRLDILSNAKLAVREEELIKELQRTQEEMTRRGMPLTSSPQPVPLPTSQLPQGQQPKHQSKPNNTMGTTTRPTTSGDILLVDEFSSNDENVRQERFDQAEDEDWSEDNHDVDFHQRGERRSMTTPRHRSGGAGGRRDFVDTPVSPTASRLRQYAHNLLDMTQQHDHSKSGAGSHYRAVANNLSPLLKSPTSRAHAQQQYPVVSSSQPRGSRGYQQHETYAVRRDHSRPRQFEDGYGRKPSHASKFHEYDEERNAAAAAYRFSGSDAYGGVADNTYEVDRQSYHSDRRQRHHQQQRQQQPHNSRNAGDAMTVISNAPPNPITRTLPSCRNRLVGTTQMNTMEVTASGTNSPSCDAFERANNCYLSFFFL</sequence>
<organism evidence="2 3">
    <name type="scientific">Bodo saltans</name>
    <name type="common">Flagellated protozoan</name>
    <dbReference type="NCBI Taxonomy" id="75058"/>
    <lineage>
        <taxon>Eukaryota</taxon>
        <taxon>Discoba</taxon>
        <taxon>Euglenozoa</taxon>
        <taxon>Kinetoplastea</taxon>
        <taxon>Metakinetoplastina</taxon>
        <taxon>Eubodonida</taxon>
        <taxon>Bodonidae</taxon>
        <taxon>Bodo</taxon>
    </lineage>
</organism>
<feature type="compositionally biased region" description="Polar residues" evidence="1">
    <location>
        <begin position="589"/>
        <end position="603"/>
    </location>
</feature>
<feature type="compositionally biased region" description="Low complexity" evidence="1">
    <location>
        <begin position="57"/>
        <end position="71"/>
    </location>
</feature>
<feature type="compositionally biased region" description="Basic and acidic residues" evidence="1">
    <location>
        <begin position="497"/>
        <end position="514"/>
    </location>
</feature>
<feature type="region of interest" description="Disordered" evidence="1">
    <location>
        <begin position="1"/>
        <end position="71"/>
    </location>
</feature>
<feature type="region of interest" description="Disordered" evidence="1">
    <location>
        <begin position="102"/>
        <end position="177"/>
    </location>
</feature>
<reference evidence="3" key="1">
    <citation type="submission" date="2015-09" db="EMBL/GenBank/DDBJ databases">
        <authorList>
            <consortium name="Pathogen Informatics"/>
        </authorList>
    </citation>
    <scope>NUCLEOTIDE SEQUENCE [LARGE SCALE GENOMIC DNA]</scope>
    <source>
        <strain evidence="3">Lake Konstanz</strain>
    </source>
</reference>
<feature type="region of interest" description="Disordered" evidence="1">
    <location>
        <begin position="302"/>
        <end position="355"/>
    </location>
</feature>
<name>A0A0S4J9P4_BODSA</name>
<feature type="region of interest" description="Disordered" evidence="1">
    <location>
        <begin position="466"/>
        <end position="523"/>
    </location>
</feature>
<evidence type="ECO:0000256" key="1">
    <source>
        <dbReference type="SAM" id="MobiDB-lite"/>
    </source>
</evidence>
<feature type="compositionally biased region" description="Low complexity" evidence="1">
    <location>
        <begin position="222"/>
        <end position="240"/>
    </location>
</feature>
<dbReference type="AlphaFoldDB" id="A0A0S4J9P4"/>
<proteinExistence type="predicted"/>
<accession>A0A0S4J9P4</accession>
<feature type="compositionally biased region" description="Low complexity" evidence="1">
    <location>
        <begin position="135"/>
        <end position="149"/>
    </location>
</feature>
<feature type="compositionally biased region" description="Basic and acidic residues" evidence="1">
    <location>
        <begin position="384"/>
        <end position="399"/>
    </location>
</feature>
<feature type="region of interest" description="Disordered" evidence="1">
    <location>
        <begin position="189"/>
        <end position="253"/>
    </location>
</feature>
<feature type="compositionally biased region" description="Low complexity" evidence="1">
    <location>
        <begin position="474"/>
        <end position="485"/>
    </location>
</feature>
<feature type="region of interest" description="Disordered" evidence="1">
    <location>
        <begin position="373"/>
        <end position="423"/>
    </location>
</feature>
<feature type="region of interest" description="Disordered" evidence="1">
    <location>
        <begin position="559"/>
        <end position="603"/>
    </location>
</feature>
<feature type="compositionally biased region" description="Polar residues" evidence="1">
    <location>
        <begin position="314"/>
        <end position="342"/>
    </location>
</feature>
<evidence type="ECO:0000313" key="2">
    <source>
        <dbReference type="EMBL" id="CUG86633.1"/>
    </source>
</evidence>
<dbReference type="EMBL" id="CYKH01001348">
    <property type="protein sequence ID" value="CUG86633.1"/>
    <property type="molecule type" value="Genomic_DNA"/>
</dbReference>
<gene>
    <name evidence="2" type="ORF">BSAL_06785</name>
</gene>
<keyword evidence="3" id="KW-1185">Reference proteome</keyword>
<protein>
    <submittedName>
        <fullName evidence="2">Uncharacterized protein</fullName>
    </submittedName>
</protein>
<feature type="compositionally biased region" description="Basic and acidic residues" evidence="1">
    <location>
        <begin position="241"/>
        <end position="253"/>
    </location>
</feature>
<feature type="compositionally biased region" description="Low complexity" evidence="1">
    <location>
        <begin position="108"/>
        <end position="127"/>
    </location>
</feature>
<dbReference type="VEuPathDB" id="TriTrypDB:BSAL_06785"/>
<feature type="compositionally biased region" description="Low complexity" evidence="1">
    <location>
        <begin position="1"/>
        <end position="20"/>
    </location>
</feature>
<feature type="compositionally biased region" description="Gly residues" evidence="1">
    <location>
        <begin position="38"/>
        <end position="47"/>
    </location>
</feature>
<dbReference type="Proteomes" id="UP000051952">
    <property type="component" value="Unassembled WGS sequence"/>
</dbReference>
<evidence type="ECO:0000313" key="3">
    <source>
        <dbReference type="Proteomes" id="UP000051952"/>
    </source>
</evidence>